<evidence type="ECO:0000256" key="5">
    <source>
        <dbReference type="ARBA" id="ARBA00022989"/>
    </source>
</evidence>
<dbReference type="RefSeq" id="WP_136080630.1">
    <property type="nucleotide sequence ID" value="NZ_CAAHFG010000002.1"/>
</dbReference>
<feature type="transmembrane region" description="Helical" evidence="7">
    <location>
        <begin position="380"/>
        <end position="400"/>
    </location>
</feature>
<evidence type="ECO:0000256" key="6">
    <source>
        <dbReference type="ARBA" id="ARBA00023136"/>
    </source>
</evidence>
<dbReference type="PROSITE" id="PS50850">
    <property type="entry name" value="MFS"/>
    <property type="match status" value="1"/>
</dbReference>
<feature type="transmembrane region" description="Helical" evidence="7">
    <location>
        <begin position="221"/>
        <end position="240"/>
    </location>
</feature>
<dbReference type="Proteomes" id="UP000366872">
    <property type="component" value="Unassembled WGS sequence"/>
</dbReference>
<dbReference type="InterPro" id="IPR051788">
    <property type="entry name" value="MFS_Transporter"/>
</dbReference>
<dbReference type="GO" id="GO:0012505">
    <property type="term" value="C:endomembrane system"/>
    <property type="evidence" value="ECO:0007669"/>
    <property type="project" value="UniProtKB-SubCell"/>
</dbReference>
<dbReference type="SUPFAM" id="SSF103473">
    <property type="entry name" value="MFS general substrate transporter"/>
    <property type="match status" value="1"/>
</dbReference>
<proteinExistence type="inferred from homology"/>
<dbReference type="GO" id="GO:0022857">
    <property type="term" value="F:transmembrane transporter activity"/>
    <property type="evidence" value="ECO:0007669"/>
    <property type="project" value="InterPro"/>
</dbReference>
<accession>A0A6C2U5D5</accession>
<feature type="domain" description="Major facilitator superfamily (MFS) profile" evidence="8">
    <location>
        <begin position="23"/>
        <end position="405"/>
    </location>
</feature>
<keyword evidence="3" id="KW-0813">Transport</keyword>
<feature type="transmembrane region" description="Helical" evidence="7">
    <location>
        <begin position="353"/>
        <end position="374"/>
    </location>
</feature>
<dbReference type="InterPro" id="IPR036259">
    <property type="entry name" value="MFS_trans_sf"/>
</dbReference>
<feature type="transmembrane region" description="Helical" evidence="7">
    <location>
        <begin position="178"/>
        <end position="200"/>
    </location>
</feature>
<feature type="transmembrane region" description="Helical" evidence="7">
    <location>
        <begin position="60"/>
        <end position="82"/>
    </location>
</feature>
<dbReference type="PANTHER" id="PTHR23514">
    <property type="entry name" value="BYPASS OF STOP CODON PROTEIN 6"/>
    <property type="match status" value="1"/>
</dbReference>
<dbReference type="EMBL" id="CAAHFG010000002">
    <property type="protein sequence ID" value="VGO15017.1"/>
    <property type="molecule type" value="Genomic_DNA"/>
</dbReference>
<evidence type="ECO:0000313" key="9">
    <source>
        <dbReference type="EMBL" id="VGO15017.1"/>
    </source>
</evidence>
<evidence type="ECO:0000256" key="2">
    <source>
        <dbReference type="ARBA" id="ARBA00008335"/>
    </source>
</evidence>
<evidence type="ECO:0000256" key="7">
    <source>
        <dbReference type="SAM" id="Phobius"/>
    </source>
</evidence>
<evidence type="ECO:0000313" key="10">
    <source>
        <dbReference type="Proteomes" id="UP000366872"/>
    </source>
</evidence>
<dbReference type="InterPro" id="IPR011701">
    <property type="entry name" value="MFS"/>
</dbReference>
<evidence type="ECO:0000256" key="1">
    <source>
        <dbReference type="ARBA" id="ARBA00004127"/>
    </source>
</evidence>
<keyword evidence="6 7" id="KW-0472">Membrane</keyword>
<gene>
    <name evidence="9" type="ORF">PDESU_03597</name>
</gene>
<feature type="transmembrane region" description="Helical" evidence="7">
    <location>
        <begin position="318"/>
        <end position="341"/>
    </location>
</feature>
<keyword evidence="4 7" id="KW-0812">Transmembrane</keyword>
<comment type="subcellular location">
    <subcellularLocation>
        <location evidence="1">Endomembrane system</location>
        <topology evidence="1">Multi-pass membrane protein</topology>
    </subcellularLocation>
</comment>
<dbReference type="InterPro" id="IPR020846">
    <property type="entry name" value="MFS_dom"/>
</dbReference>
<feature type="transmembrane region" description="Helical" evidence="7">
    <location>
        <begin position="147"/>
        <end position="166"/>
    </location>
</feature>
<protein>
    <recommendedName>
        <fullName evidence="8">Major facilitator superfamily (MFS) profile domain-containing protein</fullName>
    </recommendedName>
</protein>
<feature type="transmembrane region" description="Helical" evidence="7">
    <location>
        <begin position="113"/>
        <end position="135"/>
    </location>
</feature>
<keyword evidence="5 7" id="KW-1133">Transmembrane helix</keyword>
<dbReference type="Pfam" id="PF07690">
    <property type="entry name" value="MFS_1"/>
    <property type="match status" value="1"/>
</dbReference>
<evidence type="ECO:0000256" key="3">
    <source>
        <dbReference type="ARBA" id="ARBA00022448"/>
    </source>
</evidence>
<dbReference type="Gene3D" id="1.20.1250.20">
    <property type="entry name" value="MFS general substrate transporter like domains"/>
    <property type="match status" value="2"/>
</dbReference>
<dbReference type="PANTHER" id="PTHR23514:SF3">
    <property type="entry name" value="BYPASS OF STOP CODON PROTEIN 6"/>
    <property type="match status" value="1"/>
</dbReference>
<feature type="transmembrane region" description="Helical" evidence="7">
    <location>
        <begin position="260"/>
        <end position="281"/>
    </location>
</feature>
<dbReference type="GO" id="GO:0016020">
    <property type="term" value="C:membrane"/>
    <property type="evidence" value="ECO:0007669"/>
    <property type="project" value="TreeGrafter"/>
</dbReference>
<evidence type="ECO:0000256" key="4">
    <source>
        <dbReference type="ARBA" id="ARBA00022692"/>
    </source>
</evidence>
<name>A0A6C2U5D5_PONDE</name>
<organism evidence="9 10">
    <name type="scientific">Pontiella desulfatans</name>
    <dbReference type="NCBI Taxonomy" id="2750659"/>
    <lineage>
        <taxon>Bacteria</taxon>
        <taxon>Pseudomonadati</taxon>
        <taxon>Kiritimatiellota</taxon>
        <taxon>Kiritimatiellia</taxon>
        <taxon>Kiritimatiellales</taxon>
        <taxon>Pontiellaceae</taxon>
        <taxon>Pontiella</taxon>
    </lineage>
</organism>
<evidence type="ECO:0000259" key="8">
    <source>
        <dbReference type="PROSITE" id="PS50850"/>
    </source>
</evidence>
<feature type="transmembrane region" description="Helical" evidence="7">
    <location>
        <begin position="89"/>
        <end position="107"/>
    </location>
</feature>
<feature type="transmembrane region" description="Helical" evidence="7">
    <location>
        <begin position="20"/>
        <end position="40"/>
    </location>
</feature>
<reference evidence="9 10" key="1">
    <citation type="submission" date="2019-04" db="EMBL/GenBank/DDBJ databases">
        <authorList>
            <person name="Van Vliet M D."/>
        </authorList>
    </citation>
    <scope>NUCLEOTIDE SEQUENCE [LARGE SCALE GENOMIC DNA]</scope>
    <source>
        <strain evidence="9 10">F1</strain>
    </source>
</reference>
<comment type="similarity">
    <text evidence="2">Belongs to the major facilitator superfamily.</text>
</comment>
<keyword evidence="10" id="KW-1185">Reference proteome</keyword>
<sequence>MSHETENKENRLIFSTRIDIRKAILITFIAFLFAGFQAAIYGMTTVPVSEFFGKDSSMIVFYDSFGMWGQILAMATGGMVIAKIKGKNTLMLAGLMMLVASSLIALFPVLPVYISMSFICNMAIGFVLVSCYYMTMGTVREEGEGEGKLAILNVFFSAGFMISPIINGFVIDATSWRTVFGLIAGLFIIFVIMLLVMNISEISDKEVNARNEEKQRGKKESFMSLPLVLTAVAFFLFVYVEQIMNNLNQPRMQQDLGFNIKLVGALVTTYALSQMFGRLVFGKFLLPKVQTHKYIITSSLLFGAFILTFVKLTHLYPVIFFMVLLGLANSCIYPAILGYGLDQIGHASPQATSFIITCGSIGIPVGTGMSGLLGVHFGRANAMLVGPVLLVVVALLIVVVRRMAAKQPAA</sequence>
<feature type="transmembrane region" description="Helical" evidence="7">
    <location>
        <begin position="293"/>
        <end position="312"/>
    </location>
</feature>
<dbReference type="AlphaFoldDB" id="A0A6C2U5D5"/>